<protein>
    <submittedName>
        <fullName evidence="2">Uncharacterized protein</fullName>
    </submittedName>
</protein>
<proteinExistence type="predicted"/>
<keyword evidence="3" id="KW-1185">Reference proteome</keyword>
<gene>
    <name evidence="2" type="ORF">Dda_4996</name>
</gene>
<evidence type="ECO:0000256" key="1">
    <source>
        <dbReference type="SAM" id="MobiDB-lite"/>
    </source>
</evidence>
<dbReference type="EMBL" id="JAQGDS010000005">
    <property type="protein sequence ID" value="KAJ6260767.1"/>
    <property type="molecule type" value="Genomic_DNA"/>
</dbReference>
<reference evidence="2" key="1">
    <citation type="submission" date="2023-01" db="EMBL/GenBank/DDBJ databases">
        <title>The chitinases involved in constricting ring structure development in the nematode-trapping fungus Drechslerella dactyloides.</title>
        <authorList>
            <person name="Wang R."/>
            <person name="Zhang L."/>
            <person name="Tang P."/>
            <person name="Li S."/>
            <person name="Liang L."/>
        </authorList>
    </citation>
    <scope>NUCLEOTIDE SEQUENCE</scope>
    <source>
        <strain evidence="2">YMF1.00031</strain>
    </source>
</reference>
<dbReference type="Proteomes" id="UP001221413">
    <property type="component" value="Unassembled WGS sequence"/>
</dbReference>
<feature type="region of interest" description="Disordered" evidence="1">
    <location>
        <begin position="41"/>
        <end position="63"/>
    </location>
</feature>
<dbReference type="AlphaFoldDB" id="A0AAD6NJR8"/>
<feature type="compositionally biased region" description="Polar residues" evidence="1">
    <location>
        <begin position="41"/>
        <end position="62"/>
    </location>
</feature>
<evidence type="ECO:0000313" key="3">
    <source>
        <dbReference type="Proteomes" id="UP001221413"/>
    </source>
</evidence>
<name>A0AAD6NJR8_DREDA</name>
<sequence>MPLPFLQRALLKPWYAMLALLCDKFRSSLKTDKTFAPGLYSSPTTSSTPAWNLSDTSPTMSPRQARGRFSILVSLKAADIPYVVWGLDALACNSVPTLPRDPLEVLVPQKYLARAAAAISNDRSSFYQRIAPFDREDDYIFANQNFSTLVRCNLLICEYLQATKLQSGFEPWQILLIPDHIFNYDTCLNVAFPTVDDIQMPPGCFALEEHDKLKDIHVPGFWGMLNALLSARPMYDSGSVDKQVVAELEEQALLLITWRIRRDGAAEKYMGDSEDYLPADLFEIRNGLRAWNREFFDHHFLD</sequence>
<accession>A0AAD6NJR8</accession>
<comment type="caution">
    <text evidence="2">The sequence shown here is derived from an EMBL/GenBank/DDBJ whole genome shotgun (WGS) entry which is preliminary data.</text>
</comment>
<organism evidence="2 3">
    <name type="scientific">Drechslerella dactyloides</name>
    <name type="common">Nematode-trapping fungus</name>
    <name type="synonym">Arthrobotrys dactyloides</name>
    <dbReference type="NCBI Taxonomy" id="74499"/>
    <lineage>
        <taxon>Eukaryota</taxon>
        <taxon>Fungi</taxon>
        <taxon>Dikarya</taxon>
        <taxon>Ascomycota</taxon>
        <taxon>Pezizomycotina</taxon>
        <taxon>Orbiliomycetes</taxon>
        <taxon>Orbiliales</taxon>
        <taxon>Orbiliaceae</taxon>
        <taxon>Drechslerella</taxon>
    </lineage>
</organism>
<evidence type="ECO:0000313" key="2">
    <source>
        <dbReference type="EMBL" id="KAJ6260767.1"/>
    </source>
</evidence>